<keyword evidence="4 8" id="KW-0418">Kinase</keyword>
<proteinExistence type="inferred from homology"/>
<comment type="function">
    <text evidence="8">Involved in maintaining the homeostasis of cellular nucleotides by catalyzing the interconversion of nucleoside phosphates. Has GTP:AMP phosphotransferase and ITP:AMP phosphotransferase activities.</text>
</comment>
<reference evidence="10" key="2">
    <citation type="submission" date="2025-09" db="UniProtKB">
        <authorList>
            <consortium name="Ensembl"/>
        </authorList>
    </citation>
    <scope>IDENTIFICATION</scope>
</reference>
<dbReference type="GeneTree" id="ENSGT00940000155120"/>
<evidence type="ECO:0000256" key="6">
    <source>
        <dbReference type="ARBA" id="ARBA00023134"/>
    </source>
</evidence>
<dbReference type="GO" id="GO:0005525">
    <property type="term" value="F:GTP binding"/>
    <property type="evidence" value="ECO:0007669"/>
    <property type="project" value="UniProtKB-KW"/>
</dbReference>
<feature type="binding site" evidence="8">
    <location>
        <position position="248"/>
    </location>
    <ligand>
        <name>GTP</name>
        <dbReference type="ChEBI" id="CHEBI:37565"/>
    </ligand>
</feature>
<feature type="binding site" evidence="8">
    <location>
        <position position="321"/>
    </location>
    <ligand>
        <name>GTP</name>
        <dbReference type="ChEBI" id="CHEBI:37565"/>
    </ligand>
</feature>
<keyword evidence="6 8" id="KW-0342">GTP-binding</keyword>
<dbReference type="GO" id="GO:0006172">
    <property type="term" value="P:ADP biosynthetic process"/>
    <property type="evidence" value="ECO:0007669"/>
    <property type="project" value="UniProtKB-UniRule"/>
</dbReference>
<dbReference type="PANTHER" id="PTHR23359">
    <property type="entry name" value="NUCLEOTIDE KINASE"/>
    <property type="match status" value="1"/>
</dbReference>
<dbReference type="SUPFAM" id="SSF57774">
    <property type="entry name" value="Microbial and mitochondrial ADK, insert 'zinc finger' domain"/>
    <property type="match status" value="1"/>
</dbReference>
<dbReference type="EC" id="2.7.4.10" evidence="8"/>
<feature type="domain" description="Adenylate kinase active site lid" evidence="9">
    <location>
        <begin position="248"/>
        <end position="283"/>
    </location>
</feature>
<feature type="binding site" evidence="8">
    <location>
        <position position="158"/>
    </location>
    <ligand>
        <name>AMP</name>
        <dbReference type="ChEBI" id="CHEBI:456215"/>
    </ligand>
</feature>
<dbReference type="GO" id="GO:0004017">
    <property type="term" value="F:AMP kinase activity"/>
    <property type="evidence" value="ECO:0007669"/>
    <property type="project" value="InterPro"/>
</dbReference>
<protein>
    <recommendedName>
        <fullName evidence="8">GTP:AMP phosphotransferase AK3, mitochondrial</fullName>
        <ecNumber evidence="8">2.7.4.10</ecNumber>
    </recommendedName>
    <alternativeName>
        <fullName evidence="8">Adenylate kinase 3</fullName>
        <shortName evidence="8">AK 3</shortName>
    </alternativeName>
</protein>
<reference evidence="10" key="1">
    <citation type="submission" date="2025-08" db="UniProtKB">
        <authorList>
            <consortium name="Ensembl"/>
        </authorList>
    </citation>
    <scope>IDENTIFICATION</scope>
</reference>
<dbReference type="Pfam" id="PF05191">
    <property type="entry name" value="ADK_lid"/>
    <property type="match status" value="1"/>
</dbReference>
<dbReference type="CDD" id="cd01428">
    <property type="entry name" value="ADK"/>
    <property type="match status" value="1"/>
</dbReference>
<feature type="binding site" evidence="8">
    <location>
        <begin position="211"/>
        <end position="214"/>
    </location>
    <ligand>
        <name>AMP</name>
        <dbReference type="ChEBI" id="CHEBI:456215"/>
    </ligand>
</feature>
<feature type="binding site" evidence="8">
    <location>
        <begin position="137"/>
        <end position="142"/>
    </location>
    <ligand>
        <name>GTP</name>
        <dbReference type="ChEBI" id="CHEBI:37565"/>
    </ligand>
</feature>
<comment type="domain">
    <text evidence="8">Consists of three domains, a large central CORE domain and two small peripheral domains, NMPbind and LID, which undergo movements during catalysis. The LID domain closes over the site of phosphoryl transfer upon GTP binding. Assembling and dissambling the active center during each catalytic cycle provides an effective means to prevent GTP hydrolysis.</text>
</comment>
<dbReference type="GO" id="GO:0005524">
    <property type="term" value="F:ATP binding"/>
    <property type="evidence" value="ECO:0007669"/>
    <property type="project" value="InterPro"/>
</dbReference>
<evidence type="ECO:0000256" key="7">
    <source>
        <dbReference type="ARBA" id="ARBA00048191"/>
    </source>
</evidence>
<evidence type="ECO:0000259" key="9">
    <source>
        <dbReference type="Pfam" id="PF05191"/>
    </source>
</evidence>
<evidence type="ECO:0000256" key="2">
    <source>
        <dbReference type="ARBA" id="ARBA00022679"/>
    </source>
</evidence>
<sequence length="344" mass="38486">MFDIFTRFPLRVDSTRRCLKKLQPSYVRPWLAMLLLCLPGVSGNPRVFVQEDVGGRRSAGGNKSRGPVRVETGCRRRAHSWLRCALLGKESIPAPIESPLRIQGGFHGKDTTTLFLKKQKEMALNKIFRAVIMGPPGSGKGTVSARITETFGLKHISSGDILRANINAKTELGLLMKSCIDQGQLVPDDVMSRLILSDLRALDQSSWLLDGFPRTVSQAEALDSAYTVDTVINLNVPFQTIKQRLTSRWTHFPSGRVYNIDFNPPKVPGLDDVTGEPLVQRDDDTPETVTRRLKSYETQTEPVLEYYRSKGVLQTFSGTETNKIWPHVEAFLHRKLPSVNQTVA</sequence>
<dbReference type="PRINTS" id="PR00094">
    <property type="entry name" value="ADENYLTKNASE"/>
</dbReference>
<dbReference type="AlphaFoldDB" id="A0A8P4GQI6"/>
<dbReference type="InterPro" id="IPR027417">
    <property type="entry name" value="P-loop_NTPase"/>
</dbReference>
<dbReference type="InterPro" id="IPR033690">
    <property type="entry name" value="Adenylat_kinase_CS"/>
</dbReference>
<evidence type="ECO:0000256" key="1">
    <source>
        <dbReference type="ARBA" id="ARBA00004305"/>
    </source>
</evidence>
<dbReference type="Gene3D" id="3.40.50.300">
    <property type="entry name" value="P-loop containing nucleotide triphosphate hydrolases"/>
    <property type="match status" value="1"/>
</dbReference>
<keyword evidence="2 8" id="KW-0808">Transferase</keyword>
<evidence type="ECO:0000256" key="3">
    <source>
        <dbReference type="ARBA" id="ARBA00022741"/>
    </source>
</evidence>
<feature type="binding site" evidence="8">
    <location>
        <position position="281"/>
    </location>
    <ligand>
        <name>AMP</name>
        <dbReference type="ChEBI" id="CHEBI:456215"/>
    </ligand>
</feature>
<feature type="binding site" evidence="8">
    <location>
        <position position="218"/>
    </location>
    <ligand>
        <name>AMP</name>
        <dbReference type="ChEBI" id="CHEBI:456215"/>
    </ligand>
</feature>
<dbReference type="Pfam" id="PF00406">
    <property type="entry name" value="ADK"/>
    <property type="match status" value="1"/>
</dbReference>
<dbReference type="FunFam" id="3.40.50.300:FF:000106">
    <property type="entry name" value="Adenylate kinase mitochondrial"/>
    <property type="match status" value="1"/>
</dbReference>
<feature type="binding site" evidence="8">
    <location>
        <begin position="257"/>
        <end position="258"/>
    </location>
    <ligand>
        <name>GTP</name>
        <dbReference type="ChEBI" id="CHEBI:37565"/>
    </ligand>
</feature>
<feature type="region of interest" description="NMPbind" evidence="8">
    <location>
        <begin position="157"/>
        <end position="186"/>
    </location>
</feature>
<dbReference type="SUPFAM" id="SSF52540">
    <property type="entry name" value="P-loop containing nucleoside triphosphate hydrolases"/>
    <property type="match status" value="1"/>
</dbReference>
<keyword evidence="11" id="KW-1185">Reference proteome</keyword>
<dbReference type="InterPro" id="IPR036193">
    <property type="entry name" value="ADK_active_lid_dom_sf"/>
</dbReference>
<accession>A0A8P4GQI6</accession>
<evidence type="ECO:0000256" key="5">
    <source>
        <dbReference type="ARBA" id="ARBA00023128"/>
    </source>
</evidence>
<dbReference type="InterPro" id="IPR007862">
    <property type="entry name" value="Adenylate_kinase_lid-dom"/>
</dbReference>
<organism evidence="10 11">
    <name type="scientific">Dicentrarchus labrax</name>
    <name type="common">European seabass</name>
    <name type="synonym">Morone labrax</name>
    <dbReference type="NCBI Taxonomy" id="13489"/>
    <lineage>
        <taxon>Eukaryota</taxon>
        <taxon>Metazoa</taxon>
        <taxon>Chordata</taxon>
        <taxon>Craniata</taxon>
        <taxon>Vertebrata</taxon>
        <taxon>Euteleostomi</taxon>
        <taxon>Actinopterygii</taxon>
        <taxon>Neopterygii</taxon>
        <taxon>Teleostei</taxon>
        <taxon>Neoteleostei</taxon>
        <taxon>Acanthomorphata</taxon>
        <taxon>Eupercaria</taxon>
        <taxon>Moronidae</taxon>
        <taxon>Dicentrarchus</taxon>
    </lineage>
</organism>
<feature type="binding site" evidence="8">
    <location>
        <position position="163"/>
    </location>
    <ligand>
        <name>AMP</name>
        <dbReference type="ChEBI" id="CHEBI:456215"/>
    </ligand>
</feature>
<comment type="catalytic activity">
    <reaction evidence="7">
        <text>GTP + AMP = GDP + ADP</text>
        <dbReference type="Rhea" id="RHEA:29863"/>
        <dbReference type="ChEBI" id="CHEBI:37565"/>
        <dbReference type="ChEBI" id="CHEBI:58189"/>
        <dbReference type="ChEBI" id="CHEBI:456215"/>
        <dbReference type="ChEBI" id="CHEBI:456216"/>
    </reaction>
</comment>
<gene>
    <name evidence="8" type="primary">AK3</name>
</gene>
<dbReference type="GO" id="GO:0005759">
    <property type="term" value="C:mitochondrial matrix"/>
    <property type="evidence" value="ECO:0007669"/>
    <property type="project" value="UniProtKB-SubCell"/>
</dbReference>
<evidence type="ECO:0000313" key="10">
    <source>
        <dbReference type="Ensembl" id="ENSDLAP00005083297.1"/>
    </source>
</evidence>
<dbReference type="InterPro" id="IPR028586">
    <property type="entry name" value="AK3/Ak4_mitochondrial"/>
</dbReference>
<dbReference type="HAMAP" id="MF_00235">
    <property type="entry name" value="Adenylate_kinase_Adk"/>
    <property type="match status" value="1"/>
</dbReference>
<dbReference type="NCBIfam" id="TIGR01351">
    <property type="entry name" value="adk"/>
    <property type="match status" value="1"/>
</dbReference>
<comment type="subunit">
    <text evidence="8">Monomer.</text>
</comment>
<comment type="catalytic activity">
    <reaction evidence="8">
        <text>a ribonucleoside 5'-triphosphate + AMP = a ribonucleoside 5'-diphosphate + ADP</text>
        <dbReference type="Rhea" id="RHEA:13749"/>
        <dbReference type="ChEBI" id="CHEBI:57930"/>
        <dbReference type="ChEBI" id="CHEBI:61557"/>
        <dbReference type="ChEBI" id="CHEBI:456215"/>
        <dbReference type="ChEBI" id="CHEBI:456216"/>
        <dbReference type="EC" id="2.7.4.10"/>
    </reaction>
</comment>
<dbReference type="GO" id="GO:0046041">
    <property type="term" value="P:ITP metabolic process"/>
    <property type="evidence" value="ECO:0007669"/>
    <property type="project" value="UniProtKB-UniRule"/>
</dbReference>
<keyword evidence="3 8" id="KW-0547">Nucleotide-binding</keyword>
<comment type="similarity">
    <text evidence="8">Belongs to the adenylate kinase family. AK3 subfamily.</text>
</comment>
<name>A0A8P4GQI6_DICLA</name>
<dbReference type="Proteomes" id="UP000694389">
    <property type="component" value="Unassembled WGS sequence"/>
</dbReference>
<dbReference type="InterPro" id="IPR006259">
    <property type="entry name" value="Adenyl_kin_sub"/>
</dbReference>
<evidence type="ECO:0000256" key="4">
    <source>
        <dbReference type="ARBA" id="ARBA00022777"/>
    </source>
</evidence>
<dbReference type="GO" id="GO:0046899">
    <property type="term" value="F:nucleoside triphosphate adenylate kinase activity"/>
    <property type="evidence" value="ECO:0007669"/>
    <property type="project" value="UniProtKB-UniRule"/>
</dbReference>
<keyword evidence="5 8" id="KW-0496">Mitochondrion</keyword>
<dbReference type="PROSITE" id="PS00113">
    <property type="entry name" value="ADENYLATE_KINASE"/>
    <property type="match status" value="1"/>
</dbReference>
<dbReference type="Ensembl" id="ENSDLAT00005077151.1">
    <property type="protein sequence ID" value="ENSDLAP00005083297.1"/>
    <property type="gene ID" value="ENSDLAG00005034200.1"/>
</dbReference>
<comment type="subcellular location">
    <subcellularLocation>
        <location evidence="1 8">Mitochondrion matrix</location>
    </subcellularLocation>
</comment>
<feature type="binding site" evidence="8">
    <location>
        <begin position="184"/>
        <end position="186"/>
    </location>
    <ligand>
        <name>AMP</name>
        <dbReference type="ChEBI" id="CHEBI:456215"/>
    </ligand>
</feature>
<feature type="region of interest" description="LID" evidence="8">
    <location>
        <begin position="247"/>
        <end position="284"/>
    </location>
</feature>
<dbReference type="HAMAP" id="MF_03169">
    <property type="entry name" value="Adenylate_kinase_AK3"/>
    <property type="match status" value="1"/>
</dbReference>
<evidence type="ECO:0000313" key="11">
    <source>
        <dbReference type="Proteomes" id="UP000694389"/>
    </source>
</evidence>
<dbReference type="InterPro" id="IPR000850">
    <property type="entry name" value="Adenylat/UMP-CMP_kin"/>
</dbReference>
<feature type="binding site" evidence="8">
    <location>
        <position position="292"/>
    </location>
    <ligand>
        <name>AMP</name>
        <dbReference type="ChEBI" id="CHEBI:456215"/>
    </ligand>
</feature>
<dbReference type="GO" id="GO:0046039">
    <property type="term" value="P:GTP metabolic process"/>
    <property type="evidence" value="ECO:0007669"/>
    <property type="project" value="UniProtKB-UniRule"/>
</dbReference>
<evidence type="ECO:0000256" key="8">
    <source>
        <dbReference type="HAMAP-Rule" id="MF_03169"/>
    </source>
</evidence>
<dbReference type="GO" id="GO:0046033">
    <property type="term" value="P:AMP metabolic process"/>
    <property type="evidence" value="ECO:0007669"/>
    <property type="project" value="UniProtKB-UniRule"/>
</dbReference>